<accession>A0ABR3FEZ4</accession>
<organism evidence="2 3">
    <name type="scientific">Marasmius crinis-equi</name>
    <dbReference type="NCBI Taxonomy" id="585013"/>
    <lineage>
        <taxon>Eukaryota</taxon>
        <taxon>Fungi</taxon>
        <taxon>Dikarya</taxon>
        <taxon>Basidiomycota</taxon>
        <taxon>Agaricomycotina</taxon>
        <taxon>Agaricomycetes</taxon>
        <taxon>Agaricomycetidae</taxon>
        <taxon>Agaricales</taxon>
        <taxon>Marasmiineae</taxon>
        <taxon>Marasmiaceae</taxon>
        <taxon>Marasmius</taxon>
    </lineage>
</organism>
<evidence type="ECO:0000313" key="3">
    <source>
        <dbReference type="Proteomes" id="UP001465976"/>
    </source>
</evidence>
<evidence type="ECO:0008006" key="4">
    <source>
        <dbReference type="Google" id="ProtNLM"/>
    </source>
</evidence>
<evidence type="ECO:0000256" key="1">
    <source>
        <dbReference type="SAM" id="MobiDB-lite"/>
    </source>
</evidence>
<dbReference type="EMBL" id="JBAHYK010000456">
    <property type="protein sequence ID" value="KAL0573835.1"/>
    <property type="molecule type" value="Genomic_DNA"/>
</dbReference>
<comment type="caution">
    <text evidence="2">The sequence shown here is derived from an EMBL/GenBank/DDBJ whole genome shotgun (WGS) entry which is preliminary data.</text>
</comment>
<keyword evidence="3" id="KW-1185">Reference proteome</keyword>
<feature type="compositionally biased region" description="Basic and acidic residues" evidence="1">
    <location>
        <begin position="30"/>
        <end position="43"/>
    </location>
</feature>
<protein>
    <recommendedName>
        <fullName evidence="4">Secreted protein</fullName>
    </recommendedName>
</protein>
<reference evidence="2 3" key="1">
    <citation type="submission" date="2024-02" db="EMBL/GenBank/DDBJ databases">
        <title>A draft genome for the cacao thread blight pathogen Marasmius crinis-equi.</title>
        <authorList>
            <person name="Cohen S.P."/>
            <person name="Baruah I.K."/>
            <person name="Amoako-Attah I."/>
            <person name="Bukari Y."/>
            <person name="Meinhardt L.W."/>
            <person name="Bailey B.A."/>
        </authorList>
    </citation>
    <scope>NUCLEOTIDE SEQUENCE [LARGE SCALE GENOMIC DNA]</scope>
    <source>
        <strain evidence="2 3">GH-76</strain>
    </source>
</reference>
<dbReference type="Proteomes" id="UP001465976">
    <property type="component" value="Unassembled WGS sequence"/>
</dbReference>
<feature type="region of interest" description="Disordered" evidence="1">
    <location>
        <begin position="1"/>
        <end position="87"/>
    </location>
</feature>
<evidence type="ECO:0000313" key="2">
    <source>
        <dbReference type="EMBL" id="KAL0573835.1"/>
    </source>
</evidence>
<sequence length="166" mass="18048">MALILAAASSASDSSNSDSEDSESSLSGGELHDSIDRTFHDDSNGNTSDSGERGVIEGQSDSDDSESPLLIGPPCNSPAPDDREGERKTVVYNDELGRMLLDLSEILKSSVLDDRSTRALEERLDLIERDAYEALKEARQIRAEIEMRKAAMLAAISTRVQGFRPM</sequence>
<proteinExistence type="predicted"/>
<gene>
    <name evidence="2" type="ORF">V5O48_008119</name>
</gene>
<name>A0ABR3FEZ4_9AGAR</name>
<feature type="compositionally biased region" description="Low complexity" evidence="1">
    <location>
        <begin position="1"/>
        <end position="17"/>
    </location>
</feature>